<evidence type="ECO:0000313" key="4">
    <source>
        <dbReference type="Proteomes" id="UP000326903"/>
    </source>
</evidence>
<dbReference type="RefSeq" id="WP_150413664.1">
    <property type="nucleotide sequence ID" value="NZ_VYQF01000001.1"/>
</dbReference>
<dbReference type="InterPro" id="IPR001599">
    <property type="entry name" value="Macroglobln_a2"/>
</dbReference>
<dbReference type="Pfam" id="PF01835">
    <property type="entry name" value="MG2"/>
    <property type="match status" value="1"/>
</dbReference>
<evidence type="ECO:0000259" key="2">
    <source>
        <dbReference type="SMART" id="SM01360"/>
    </source>
</evidence>
<keyword evidence="4" id="KW-1185">Reference proteome</keyword>
<dbReference type="Pfam" id="PF00207">
    <property type="entry name" value="A2M"/>
    <property type="match status" value="1"/>
</dbReference>
<dbReference type="InterPro" id="IPR051802">
    <property type="entry name" value="YfhM-like"/>
</dbReference>
<dbReference type="Gene3D" id="2.60.40.1930">
    <property type="match status" value="1"/>
</dbReference>
<reference evidence="3 4" key="1">
    <citation type="submission" date="2019-09" db="EMBL/GenBank/DDBJ databases">
        <title>Draft genome sequence of Ginsengibacter sp. BR5-29.</title>
        <authorList>
            <person name="Im W.-T."/>
        </authorList>
    </citation>
    <scope>NUCLEOTIDE SEQUENCE [LARGE SCALE GENOMIC DNA]</scope>
    <source>
        <strain evidence="3 4">BR5-29</strain>
    </source>
</reference>
<gene>
    <name evidence="3" type="ORF">FW778_05850</name>
</gene>
<dbReference type="InterPro" id="IPR047565">
    <property type="entry name" value="Alpha-macroglob_thiol-ester_cl"/>
</dbReference>
<dbReference type="Gene3D" id="2.20.130.20">
    <property type="match status" value="1"/>
</dbReference>
<dbReference type="EMBL" id="VYQF01000001">
    <property type="protein sequence ID" value="KAA9041544.1"/>
    <property type="molecule type" value="Genomic_DNA"/>
</dbReference>
<dbReference type="SMART" id="SM01360">
    <property type="entry name" value="A2M"/>
    <property type="match status" value="1"/>
</dbReference>
<dbReference type="Pfam" id="PF17973">
    <property type="entry name" value="bMG10"/>
    <property type="match status" value="1"/>
</dbReference>
<comment type="similarity">
    <text evidence="1">Belongs to the protease inhibitor I39 (alpha-2-macroglobulin) family. Bacterial alpha-2-macroglobulin subfamily.</text>
</comment>
<dbReference type="InterPro" id="IPR041246">
    <property type="entry name" value="Bact_MG10"/>
</dbReference>
<feature type="domain" description="Alpha-2-macroglobulin" evidence="2">
    <location>
        <begin position="1275"/>
        <end position="1365"/>
    </location>
</feature>
<dbReference type="Proteomes" id="UP000326903">
    <property type="component" value="Unassembled WGS sequence"/>
</dbReference>
<dbReference type="GO" id="GO:0004866">
    <property type="term" value="F:endopeptidase inhibitor activity"/>
    <property type="evidence" value="ECO:0007669"/>
    <property type="project" value="InterPro"/>
</dbReference>
<accession>A0A5J5INP2</accession>
<evidence type="ECO:0000313" key="3">
    <source>
        <dbReference type="EMBL" id="KAA9041544.1"/>
    </source>
</evidence>
<dbReference type="InterPro" id="IPR002890">
    <property type="entry name" value="MG2"/>
</dbReference>
<dbReference type="Gene3D" id="1.50.10.20">
    <property type="match status" value="1"/>
</dbReference>
<name>A0A5J5INP2_9BACT</name>
<organism evidence="3 4">
    <name type="scientific">Ginsengibacter hankyongi</name>
    <dbReference type="NCBI Taxonomy" id="2607284"/>
    <lineage>
        <taxon>Bacteria</taxon>
        <taxon>Pseudomonadati</taxon>
        <taxon>Bacteroidota</taxon>
        <taxon>Chitinophagia</taxon>
        <taxon>Chitinophagales</taxon>
        <taxon>Chitinophagaceae</taxon>
        <taxon>Ginsengibacter</taxon>
    </lineage>
</organism>
<sequence>MHFKNYLIRGLSLVVIVSFGFSALYAQQPSGNYASQWKKIDDLVGKGLTKSALAEVNKIYSLSKKASNEPQVIKALLYKITLQQNIEEDATVKSIDTFELEIASSKEPARSILESITAEMYWNFFQQQRWKIYNRTKTQGFKKDDILTWTANDFHEKIAKLYQASIKEEKLLQQTTLEPFDAIIIKGNARYSRPTLYDLLAHRALDYFKSDENNITRPAYAFEIKDEKAFAPASEFVMHKFENKDSASLHFKALLIFQHLLSFHASDSKPDALIDADIERINFVKQYGIMNNKDELYIVALQNISNTFSNNAASAQAGYLIAQQIFEKANANQKNTDTSRYTVKKAKQIAEAIANKFPGSEGGINAKNLLNQILHKDVSLTSEKVNIPSEPFRTLVTYKNFSSLNFRIIEMTPKFKKLIERNDDNDQLWKKLTTQTFIRSWKQNLLATDDYLSHSVEIKVDGLPVGQYALLASVAGDFDLDKNPLAVQYFHVSNISYINNGLEYFILDRKTGQPLDGAKVQVWKQKYDYSTQKNTVERKEFLTADEHGYLKISGNKKDENNSFRLEIFYQKDHLFLDEYQYSYNYDNETDDDYDNQQEYDEDKAKIFLFTDRSIYRPGQLVYFKGIGVTQDYKTKKNKLLQNKDSIKIYLNDANSQKVDSLKLLLNEYGSFNGKFHLPENKLNGEFSIEVDDYENSSIDFSVEEYKRPKFYTEFEKVKGTYRVGDSVSITGFAKAYAGNNIDDANVTYRVTRVARFLYPWMFWRWPQPVSQPLEITNGETTTDANGKFTLNFAAIPDLSIDKNTDPVFDYKVEANVTDINGETRSTNAIVPAGYKALNLQLTLPSEDAIPVDSLKYIFVSTKNLSGEFEPSKVEVKIYKLQPPQRLIRSRYWPQPDEFIMTREEFLKYFPNDEYQDENKKESWPKGEMVFSKTDSTKPIGNWQLADAKFSQGWYVAEATSKDKYGQDVKDVKYFQLYDMNAASLPAPSYAWNTTIKNVVEPGENAEFISGTSAKDVFVIQQIDKEQTGKGQKPIGNYEFYSLSNEKKNFGFKAAEDDRGGFGVSQFFVKDNRIYFRCFNILVPWSNKDLNISFDTYRDKTLPGSEEKWKVKISGHKGQKVAAEMLASMYDASLDQFKPHSWNALNIWPTHYGYQSWNGSQNFSSVQSTEKYWNEKYIEQTGKSYDALNYIPVNNYLQGKVSGIRIRGNAIAYDKAAAPAEMNKADLSGVLVTGYGLKKIGETKELMSATVNIKNDKNSENLDQSQIQIRKNFNETAFFYPELRTDKDGNIEFSFTMPEALTQWKLMTLAHTKDLATGYAENTIVTQKDLMVQPNAPRFLREGDHMEFTAKIVNLGDKEVSGQAELHLLNASTMNPVDEWFKNNIPAQNFTAKAGQSTLVKFNIEIPANFNDAVVYRIVAKAGDVSDGEELAIPVVTNRMLVTETMPLPMRGDGAKDFKFEKLINSKSSSTLSSYGLTIEYTTNPAWYAIQALPYLMEYPYECAEQTFNRYYANAIATKIVNSSPKIKAIFEKWKTTDTTALLSNLQKNEELKSVLLEETPWVLQAQNEQKQKKNIALLFDMVKMSLQLESALQKLSEMQSSNGGFVWFKGGPDNRYMTQYIVTGIGHLKKLNAYPSFQQNELKTILDKAIPYLDKMLKKDYDDLIKSKSNLKGNHLSTIAIQYLYMRSFFPEYSIAKETQTAFNYYRKQSKKYWLNQSKYMQAMIALSINRTNDNAIAKNIIKSLKENSIDNEELGMYWKDWNNGGYWWYQAPIESQSMMIEAFSEIEKDPKTIDDLKTWLLKNKQTNNWKTTKATAEACYAFLLQGTDWLSQEKIVSIKLGNTIINNKNEKQEAGTGYFKRKIDGDKVNPEMGNISVTVSSPVNQSTNEPINQSASWGSVYWQYFENLDKITFSETPLKLSKKLFIEKNSVKGPGLVPVNDGDKIRIGDKIKVRIELRVDRDMEYVHMKDMRASCMEPTNVISAYKYQDGLGYYETTKDVSTNFFFGYLNKGTYVFEYPMFVTHSGNFSNGITTIQSMYAPEFTAHSEGVRVSVGE</sequence>
<dbReference type="SUPFAM" id="SSF48239">
    <property type="entry name" value="Terpenoid cyclases/Protein prenyltransferases"/>
    <property type="match status" value="1"/>
</dbReference>
<dbReference type="InterPro" id="IPR008930">
    <property type="entry name" value="Terpenoid_cyclase/PrenylTrfase"/>
</dbReference>
<dbReference type="PANTHER" id="PTHR40094">
    <property type="entry name" value="ALPHA-2-MACROGLOBULIN HOMOLOG"/>
    <property type="match status" value="1"/>
</dbReference>
<proteinExistence type="inferred from homology"/>
<protein>
    <submittedName>
        <fullName evidence="3">Alpha-2-macroglobulin</fullName>
    </submittedName>
</protein>
<dbReference type="SMART" id="SM01419">
    <property type="entry name" value="Thiol-ester_cl"/>
    <property type="match status" value="1"/>
</dbReference>
<comment type="caution">
    <text evidence="3">The sequence shown here is derived from an EMBL/GenBank/DDBJ whole genome shotgun (WGS) entry which is preliminary data.</text>
</comment>
<dbReference type="PANTHER" id="PTHR40094:SF1">
    <property type="entry name" value="UBIQUITIN DOMAIN-CONTAINING PROTEIN"/>
    <property type="match status" value="1"/>
</dbReference>
<evidence type="ECO:0000256" key="1">
    <source>
        <dbReference type="ARBA" id="ARBA00010556"/>
    </source>
</evidence>